<accession>A0A853F9N7</accession>
<dbReference type="RefSeq" id="WP_129968636.1">
    <property type="nucleotide sequence ID" value="NZ_JACCEW010000002.1"/>
</dbReference>
<dbReference type="InterPro" id="IPR010827">
    <property type="entry name" value="BamA/TamA_POTRA"/>
</dbReference>
<keyword evidence="12" id="KW-1185">Reference proteome</keyword>
<dbReference type="OrthoDB" id="9803054at2"/>
<dbReference type="InterPro" id="IPR023707">
    <property type="entry name" value="OM_assembly_BamA"/>
</dbReference>
<keyword evidence="3 8" id="KW-0812">Transmembrane</keyword>
<evidence type="ECO:0000256" key="2">
    <source>
        <dbReference type="ARBA" id="ARBA00022452"/>
    </source>
</evidence>
<dbReference type="EMBL" id="JACCEW010000002">
    <property type="protein sequence ID" value="NYT36687.1"/>
    <property type="molecule type" value="Genomic_DNA"/>
</dbReference>
<dbReference type="Gene3D" id="3.10.20.310">
    <property type="entry name" value="membrane protein fhac"/>
    <property type="match status" value="5"/>
</dbReference>
<proteinExistence type="inferred from homology"/>
<feature type="domain" description="POTRA" evidence="10">
    <location>
        <begin position="184"/>
        <end position="272"/>
    </location>
</feature>
<comment type="subunit">
    <text evidence="8">Part of the Bam complex.</text>
</comment>
<dbReference type="InterPro" id="IPR034746">
    <property type="entry name" value="POTRA"/>
</dbReference>
<protein>
    <recommendedName>
        <fullName evidence="8 9">Outer membrane protein assembly factor BamA</fullName>
    </recommendedName>
</protein>
<comment type="function">
    <text evidence="8">Part of the outer membrane protein assembly complex, which is involved in assembly and insertion of beta-barrel proteins into the outer membrane.</text>
</comment>
<evidence type="ECO:0000256" key="3">
    <source>
        <dbReference type="ARBA" id="ARBA00022692"/>
    </source>
</evidence>
<comment type="subcellular location">
    <subcellularLocation>
        <location evidence="8">Cell outer membrane</location>
    </subcellularLocation>
    <subcellularLocation>
        <location evidence="1">Membrane</location>
    </subcellularLocation>
</comment>
<keyword evidence="2 8" id="KW-1134">Transmembrane beta strand</keyword>
<comment type="similarity">
    <text evidence="8">Belongs to the BamA family.</text>
</comment>
<dbReference type="Gene3D" id="2.40.160.50">
    <property type="entry name" value="membrane protein fhac: a member of the omp85/tpsb transporter family"/>
    <property type="match status" value="1"/>
</dbReference>
<keyword evidence="4 8" id="KW-0732">Signal</keyword>
<sequence length="779" mass="86855" precursor="true">MSFSRKTPFLRRGLPALLVALCLPALAHAFTPFVVRDIKVNGIQRVDAGTVFSYLPVKVGEEFTEAEASEAIQRLYATGFFSDVRIDTANDVLVVTVQERPTIASVSFNGMREFDVKGITQSLKQVGFGEGRVFDRSMLERARFEIEQQYLSKGKYGVEINPIITPLPRNRVGVSFEIFEGERAHISEIDVVGNKAFSDDDLRDAMDLTTSGMMTWYTGTDKYSREKLEGDVERLRSFYLDRGYLEYSAEAPQVTISPDREHIFITYTVHEGEPYKVRSVKLAGNLLGLDKNIRDLIAVKAGETFSAAKTNETAKAITEYLGTLGYAFANVNPNPVLDRDNHETDLTFYVDPGKRVYVRRIQIGGNTRTRDEVIRREMRQQEAAWYDGNAIKNSRDRIDRLGYFNEVNVSSEPVPGSTDQIDINVDVKEKPTGLINLGVGYGSTDGVILSAGISQDNIFGSGNTLSLNVNTSEYNRALVLSHTDPYWTKDGISKTTSLYYRRTTPYDSDRGIGDYRVTSYGGGFNFGVPISENDRIFAGVSYEHNKLSDLSANYTPQAYHDFVDQYGESTNSLIFNLGWSKDTRDSALAPTEGSYTRLSADYSILDLEYYMLSAQQQYYLPLGRAFTLAFNGAVDWGRSYSDKDFPVIKNVYGGGIGSVRGYEGASLGGRDTKTDDYLGGARRVYGNMQLYLPFPGATRDRTLRWFIFADAGKVDNPQGECARGRNNYAEDPCGWKYAAGVGLSWQSPLGPLQLSWGRALNAKEGDDKQAFQFQIGTGF</sequence>
<dbReference type="PANTHER" id="PTHR12815:SF23">
    <property type="entry name" value="OUTER MEMBRANE PROTEIN ASSEMBLY FACTOR BAMA"/>
    <property type="match status" value="1"/>
</dbReference>
<evidence type="ECO:0000259" key="10">
    <source>
        <dbReference type="PROSITE" id="PS51779"/>
    </source>
</evidence>
<dbReference type="PIRSF" id="PIRSF006076">
    <property type="entry name" value="OM_assembly_OMP85"/>
    <property type="match status" value="1"/>
</dbReference>
<dbReference type="PANTHER" id="PTHR12815">
    <property type="entry name" value="SORTING AND ASSEMBLY MACHINERY SAMM50 PROTEIN FAMILY MEMBER"/>
    <property type="match status" value="1"/>
</dbReference>
<evidence type="ECO:0000256" key="4">
    <source>
        <dbReference type="ARBA" id="ARBA00022729"/>
    </source>
</evidence>
<dbReference type="HAMAP" id="MF_01430">
    <property type="entry name" value="OM_assembly_BamA"/>
    <property type="match status" value="1"/>
</dbReference>
<dbReference type="NCBIfam" id="TIGR03303">
    <property type="entry name" value="OM_YaeT"/>
    <property type="match status" value="1"/>
</dbReference>
<evidence type="ECO:0000256" key="7">
    <source>
        <dbReference type="ARBA" id="ARBA00023237"/>
    </source>
</evidence>
<feature type="signal peptide" evidence="8">
    <location>
        <begin position="1"/>
        <end position="29"/>
    </location>
</feature>
<feature type="domain" description="POTRA" evidence="10">
    <location>
        <begin position="275"/>
        <end position="353"/>
    </location>
</feature>
<reference evidence="11 12" key="1">
    <citation type="submission" date="2020-07" db="EMBL/GenBank/DDBJ databases">
        <title>Taxonomic revisions and descriptions of new bacterial species based on genomic comparisons in the high-G+C-content subgroup of the family Alcaligenaceae.</title>
        <authorList>
            <person name="Szabo A."/>
            <person name="Felfoldi T."/>
        </authorList>
    </citation>
    <scope>NUCLEOTIDE SEQUENCE [LARGE SCALE GENOMIC DNA]</scope>
    <source>
        <strain evidence="11 12">DSM 25264</strain>
    </source>
</reference>
<evidence type="ECO:0000256" key="6">
    <source>
        <dbReference type="ARBA" id="ARBA00023136"/>
    </source>
</evidence>
<keyword evidence="7 8" id="KW-0998">Cell outer membrane</keyword>
<keyword evidence="6 8" id="KW-0472">Membrane</keyword>
<evidence type="ECO:0000313" key="12">
    <source>
        <dbReference type="Proteomes" id="UP000580517"/>
    </source>
</evidence>
<dbReference type="AlphaFoldDB" id="A0A853F9N7"/>
<keyword evidence="5 8" id="KW-0677">Repeat</keyword>
<organism evidence="11 12">
    <name type="scientific">Allopusillimonas soli</name>
    <dbReference type="NCBI Taxonomy" id="659016"/>
    <lineage>
        <taxon>Bacteria</taxon>
        <taxon>Pseudomonadati</taxon>
        <taxon>Pseudomonadota</taxon>
        <taxon>Betaproteobacteria</taxon>
        <taxon>Burkholderiales</taxon>
        <taxon>Alcaligenaceae</taxon>
        <taxon>Allopusillimonas</taxon>
    </lineage>
</organism>
<name>A0A853F9N7_9BURK</name>
<dbReference type="GO" id="GO:0051205">
    <property type="term" value="P:protein insertion into membrane"/>
    <property type="evidence" value="ECO:0007669"/>
    <property type="project" value="UniProtKB-UniRule"/>
</dbReference>
<feature type="domain" description="POTRA" evidence="10">
    <location>
        <begin position="356"/>
        <end position="430"/>
    </location>
</feature>
<dbReference type="InterPro" id="IPR039910">
    <property type="entry name" value="D15-like"/>
</dbReference>
<evidence type="ECO:0000313" key="11">
    <source>
        <dbReference type="EMBL" id="NYT36687.1"/>
    </source>
</evidence>
<dbReference type="Pfam" id="PF01103">
    <property type="entry name" value="Omp85"/>
    <property type="match status" value="1"/>
</dbReference>
<evidence type="ECO:0000256" key="8">
    <source>
        <dbReference type="HAMAP-Rule" id="MF_01430"/>
    </source>
</evidence>
<dbReference type="Pfam" id="PF07244">
    <property type="entry name" value="POTRA"/>
    <property type="match status" value="5"/>
</dbReference>
<dbReference type="Proteomes" id="UP000580517">
    <property type="component" value="Unassembled WGS sequence"/>
</dbReference>
<feature type="domain" description="POTRA" evidence="10">
    <location>
        <begin position="33"/>
        <end position="100"/>
    </location>
</feature>
<dbReference type="GO" id="GO:0009279">
    <property type="term" value="C:cell outer membrane"/>
    <property type="evidence" value="ECO:0007669"/>
    <property type="project" value="UniProtKB-SubCell"/>
</dbReference>
<dbReference type="PROSITE" id="PS51779">
    <property type="entry name" value="POTRA"/>
    <property type="match status" value="4"/>
</dbReference>
<feature type="chain" id="PRO_5033194794" description="Outer membrane protein assembly factor BamA" evidence="8">
    <location>
        <begin position="30"/>
        <end position="779"/>
    </location>
</feature>
<dbReference type="GO" id="GO:0043165">
    <property type="term" value="P:Gram-negative-bacterium-type cell outer membrane assembly"/>
    <property type="evidence" value="ECO:0007669"/>
    <property type="project" value="UniProtKB-UniRule"/>
</dbReference>
<evidence type="ECO:0000256" key="9">
    <source>
        <dbReference type="NCBIfam" id="TIGR03303"/>
    </source>
</evidence>
<dbReference type="InterPro" id="IPR000184">
    <property type="entry name" value="Bac_surfAg_D15"/>
</dbReference>
<evidence type="ECO:0000256" key="1">
    <source>
        <dbReference type="ARBA" id="ARBA00004370"/>
    </source>
</evidence>
<evidence type="ECO:0000256" key="5">
    <source>
        <dbReference type="ARBA" id="ARBA00022737"/>
    </source>
</evidence>
<comment type="caution">
    <text evidence="11">The sequence shown here is derived from an EMBL/GenBank/DDBJ whole genome shotgun (WGS) entry which is preliminary data.</text>
</comment>
<gene>
    <name evidence="8 11" type="primary">bamA</name>
    <name evidence="11" type="ORF">H0A68_07360</name>
</gene>